<comment type="caution">
    <text evidence="1">The sequence shown here is derived from an EMBL/GenBank/DDBJ whole genome shotgun (WGS) entry which is preliminary data.</text>
</comment>
<evidence type="ECO:0000313" key="1">
    <source>
        <dbReference type="EMBL" id="KAH9414148.1"/>
    </source>
</evidence>
<keyword evidence="2" id="KW-1185">Reference proteome</keyword>
<gene>
    <name evidence="1" type="ORF">DERP_014367</name>
</gene>
<reference evidence="1 2" key="2">
    <citation type="journal article" date="2022" name="Mol. Biol. Evol.">
        <title>Comparative Genomics Reveals Insights into the Divergent Evolution of Astigmatic Mites and Household Pest Adaptations.</title>
        <authorList>
            <person name="Xiong Q."/>
            <person name="Wan A.T."/>
            <person name="Liu X."/>
            <person name="Fung C.S."/>
            <person name="Xiao X."/>
            <person name="Malainual N."/>
            <person name="Hou J."/>
            <person name="Wang L."/>
            <person name="Wang M."/>
            <person name="Yang K.Y."/>
            <person name="Cui Y."/>
            <person name="Leung E.L."/>
            <person name="Nong W."/>
            <person name="Shin S.K."/>
            <person name="Au S.W."/>
            <person name="Jeong K.Y."/>
            <person name="Chew F.T."/>
            <person name="Hui J.H."/>
            <person name="Leung T.F."/>
            <person name="Tungtrongchitr A."/>
            <person name="Zhong N."/>
            <person name="Liu Z."/>
            <person name="Tsui S.K."/>
        </authorList>
    </citation>
    <scope>NUCLEOTIDE SEQUENCE [LARGE SCALE GENOMIC DNA]</scope>
    <source>
        <strain evidence="1">Derp</strain>
    </source>
</reference>
<dbReference type="EMBL" id="NJHN03000113">
    <property type="protein sequence ID" value="KAH9414148.1"/>
    <property type="molecule type" value="Genomic_DNA"/>
</dbReference>
<sequence>MDVIAESKCISRSPLTLMDDVYKFEAIAILDNLYLLIDMRSILKLHNERPLGSIETIEKSSLCLDLNDAFSLAGISNNDGGPNGVQTANNAIGGSSLL</sequence>
<accession>A0ABQ8IV18</accession>
<name>A0ABQ8IV18_DERPT</name>
<dbReference type="Proteomes" id="UP000887458">
    <property type="component" value="Unassembled WGS sequence"/>
</dbReference>
<reference evidence="1 2" key="1">
    <citation type="journal article" date="2018" name="J. Allergy Clin. Immunol.">
        <title>High-quality assembly of Dermatophagoides pteronyssinus genome and transcriptome reveals a wide range of novel allergens.</title>
        <authorList>
            <person name="Liu X.Y."/>
            <person name="Yang K.Y."/>
            <person name="Wang M.Q."/>
            <person name="Kwok J.S."/>
            <person name="Zeng X."/>
            <person name="Yang Z."/>
            <person name="Xiao X.J."/>
            <person name="Lau C.P."/>
            <person name="Li Y."/>
            <person name="Huang Z.M."/>
            <person name="Ba J.G."/>
            <person name="Yim A.K."/>
            <person name="Ouyang C.Y."/>
            <person name="Ngai S.M."/>
            <person name="Chan T.F."/>
            <person name="Leung E.L."/>
            <person name="Liu L."/>
            <person name="Liu Z.G."/>
            <person name="Tsui S.K."/>
        </authorList>
    </citation>
    <scope>NUCLEOTIDE SEQUENCE [LARGE SCALE GENOMIC DNA]</scope>
    <source>
        <strain evidence="1">Derp</strain>
    </source>
</reference>
<evidence type="ECO:0000313" key="2">
    <source>
        <dbReference type="Proteomes" id="UP000887458"/>
    </source>
</evidence>
<proteinExistence type="predicted"/>
<protein>
    <submittedName>
        <fullName evidence="1">Uncharacterized protein</fullName>
    </submittedName>
</protein>
<organism evidence="1 2">
    <name type="scientific">Dermatophagoides pteronyssinus</name>
    <name type="common">European house dust mite</name>
    <dbReference type="NCBI Taxonomy" id="6956"/>
    <lineage>
        <taxon>Eukaryota</taxon>
        <taxon>Metazoa</taxon>
        <taxon>Ecdysozoa</taxon>
        <taxon>Arthropoda</taxon>
        <taxon>Chelicerata</taxon>
        <taxon>Arachnida</taxon>
        <taxon>Acari</taxon>
        <taxon>Acariformes</taxon>
        <taxon>Sarcoptiformes</taxon>
        <taxon>Astigmata</taxon>
        <taxon>Psoroptidia</taxon>
        <taxon>Analgoidea</taxon>
        <taxon>Pyroglyphidae</taxon>
        <taxon>Dermatophagoidinae</taxon>
        <taxon>Dermatophagoides</taxon>
    </lineage>
</organism>